<dbReference type="AlphaFoldDB" id="A0A0F9EU18"/>
<comment type="caution">
    <text evidence="1">The sequence shown here is derived from an EMBL/GenBank/DDBJ whole genome shotgun (WGS) entry which is preliminary data.</text>
</comment>
<gene>
    <name evidence="1" type="ORF">LCGC14_2325130</name>
</gene>
<name>A0A0F9EU18_9ZZZZ</name>
<organism evidence="1">
    <name type="scientific">marine sediment metagenome</name>
    <dbReference type="NCBI Taxonomy" id="412755"/>
    <lineage>
        <taxon>unclassified sequences</taxon>
        <taxon>metagenomes</taxon>
        <taxon>ecological metagenomes</taxon>
    </lineage>
</organism>
<accession>A0A0F9EU18</accession>
<sequence length="30" mass="3405">LYDPQYADLAQISIKRVEGKNLKGEVVQKT</sequence>
<feature type="non-terminal residue" evidence="1">
    <location>
        <position position="1"/>
    </location>
</feature>
<dbReference type="EMBL" id="LAZR01033310">
    <property type="protein sequence ID" value="KKL48475.1"/>
    <property type="molecule type" value="Genomic_DNA"/>
</dbReference>
<reference evidence="1" key="1">
    <citation type="journal article" date="2015" name="Nature">
        <title>Complex archaea that bridge the gap between prokaryotes and eukaryotes.</title>
        <authorList>
            <person name="Spang A."/>
            <person name="Saw J.H."/>
            <person name="Jorgensen S.L."/>
            <person name="Zaremba-Niedzwiedzka K."/>
            <person name="Martijn J."/>
            <person name="Lind A.E."/>
            <person name="van Eijk R."/>
            <person name="Schleper C."/>
            <person name="Guy L."/>
            <person name="Ettema T.J."/>
        </authorList>
    </citation>
    <scope>NUCLEOTIDE SEQUENCE</scope>
</reference>
<evidence type="ECO:0000313" key="1">
    <source>
        <dbReference type="EMBL" id="KKL48475.1"/>
    </source>
</evidence>
<proteinExistence type="predicted"/>
<protein>
    <submittedName>
        <fullName evidence="1">Uncharacterized protein</fullName>
    </submittedName>
</protein>